<dbReference type="EMBL" id="CAJNOK010019096">
    <property type="protein sequence ID" value="CAF1293599.1"/>
    <property type="molecule type" value="Genomic_DNA"/>
</dbReference>
<reference evidence="2" key="1">
    <citation type="submission" date="2021-02" db="EMBL/GenBank/DDBJ databases">
        <authorList>
            <person name="Nowell W R."/>
        </authorList>
    </citation>
    <scope>NUCLEOTIDE SEQUENCE</scope>
</reference>
<proteinExistence type="predicted"/>
<evidence type="ECO:0000313" key="1">
    <source>
        <dbReference type="EMBL" id="CAF1293599.1"/>
    </source>
</evidence>
<name>A0A8S2QF33_9BILA</name>
<protein>
    <submittedName>
        <fullName evidence="2">Uncharacterized protein</fullName>
    </submittedName>
</protein>
<comment type="caution">
    <text evidence="2">The sequence shown here is derived from an EMBL/GenBank/DDBJ whole genome shotgun (WGS) entry which is preliminary data.</text>
</comment>
<accession>A0A8S2QF33</accession>
<dbReference type="Proteomes" id="UP000677228">
    <property type="component" value="Unassembled WGS sequence"/>
</dbReference>
<dbReference type="Gene3D" id="3.90.176.10">
    <property type="entry name" value="Toxin ADP-ribosyltransferase, Chain A, domain 1"/>
    <property type="match status" value="1"/>
</dbReference>
<dbReference type="Proteomes" id="UP000682733">
    <property type="component" value="Unassembled WGS sequence"/>
</dbReference>
<sequence length="178" mass="20922">MPGAGARKSRLSNKLYIKTNLNSLTNNDIDWLYTNRLRSLIRGLSQPDIKYCYYRGLTLSDREIQYYMDKIDDYFYTTSFCSFTTDRMLTYRGNAIMILYPNDNSKNIANIWKWSEIPDEKEALVPIGSKVKIISVHYYGCKWEIEIQLMNDKEADRVKHDLETLSPVETNQFENEGK</sequence>
<evidence type="ECO:0000313" key="3">
    <source>
        <dbReference type="Proteomes" id="UP000682733"/>
    </source>
</evidence>
<dbReference type="EMBL" id="CAJOBA010040667">
    <property type="protein sequence ID" value="CAF4098578.1"/>
    <property type="molecule type" value="Genomic_DNA"/>
</dbReference>
<dbReference type="SUPFAM" id="SSF56399">
    <property type="entry name" value="ADP-ribosylation"/>
    <property type="match status" value="1"/>
</dbReference>
<gene>
    <name evidence="1" type="ORF">OVA965_LOCUS28210</name>
    <name evidence="2" type="ORF">TMI583_LOCUS28960</name>
</gene>
<dbReference type="AlphaFoldDB" id="A0A8S2QF33"/>
<evidence type="ECO:0000313" key="2">
    <source>
        <dbReference type="EMBL" id="CAF4098578.1"/>
    </source>
</evidence>
<organism evidence="2 3">
    <name type="scientific">Didymodactylos carnosus</name>
    <dbReference type="NCBI Taxonomy" id="1234261"/>
    <lineage>
        <taxon>Eukaryota</taxon>
        <taxon>Metazoa</taxon>
        <taxon>Spiralia</taxon>
        <taxon>Gnathifera</taxon>
        <taxon>Rotifera</taxon>
        <taxon>Eurotatoria</taxon>
        <taxon>Bdelloidea</taxon>
        <taxon>Philodinida</taxon>
        <taxon>Philodinidae</taxon>
        <taxon>Didymodactylos</taxon>
    </lineage>
</organism>